<keyword evidence="4" id="KW-0479">Metal-binding</keyword>
<dbReference type="EMBL" id="RKHR01000006">
    <property type="protein sequence ID" value="ROR98792.1"/>
    <property type="molecule type" value="Genomic_DNA"/>
</dbReference>
<evidence type="ECO:0000256" key="7">
    <source>
        <dbReference type="ARBA" id="ARBA00023049"/>
    </source>
</evidence>
<dbReference type="Pfam" id="PF19425">
    <property type="entry name" value="Csd3_N2"/>
    <property type="match status" value="1"/>
</dbReference>
<feature type="transmembrane region" description="Helical" evidence="9">
    <location>
        <begin position="25"/>
        <end position="42"/>
    </location>
</feature>
<evidence type="ECO:0000256" key="9">
    <source>
        <dbReference type="SAM" id="Phobius"/>
    </source>
</evidence>
<dbReference type="Gene3D" id="2.70.70.10">
    <property type="entry name" value="Glucose Permease (Domain IIA)"/>
    <property type="match status" value="1"/>
</dbReference>
<keyword evidence="3" id="KW-0645">Protease</keyword>
<dbReference type="RefSeq" id="WP_123713372.1">
    <property type="nucleotide sequence ID" value="NZ_RKHR01000006.1"/>
</dbReference>
<comment type="subcellular location">
    <subcellularLocation>
        <location evidence="2">Cell envelope</location>
    </subcellularLocation>
</comment>
<dbReference type="AlphaFoldDB" id="A0A3N2DG71"/>
<comment type="caution">
    <text evidence="12">The sequence shown here is derived from an EMBL/GenBank/DDBJ whole genome shotgun (WGS) entry which is preliminary data.</text>
</comment>
<evidence type="ECO:0000256" key="8">
    <source>
        <dbReference type="SAM" id="MobiDB-lite"/>
    </source>
</evidence>
<sequence>MSIDHRGATRKANTIHNKSSSKKGYLFLTVILALTIIGAFLVDNKPSQPTRTRINLPLNSSESDALKDQASGSLTNLNRTESTASNQQTTTDNAAGANNISTPSSLSDETNQTVEWQNIEVKNGDNLSLIFGRAGLGPREVHHFVSSNNNAKLLRNIYPGQTLSFLIEDNQLHRLRYNKNKFNMLEFTLAGDSFESETITRLPDIVVKQSHAIIDNNLFLAGQQAGLTQNTIMELANIFSGVLDFALDPRKGDSFTVLYEELYLDGDAIGNGKILAAEYINAGESFQAFRYVDSQGDVGYYNENGVSMRKAFLRAPVDFTRISSNFNPNRLHPVFKTKRPHRGIDYAAAVGTPVFASGAGRVTASGYSKANGNYVFIQHGPSYVTKYLHLSKRHVKKGDRVKQKQIIGKVGATGYVTGPHLHYEFLVNGVHRNPRTILDKLPKAKSLGKNALANFRKQTKQIAMQLQMISGQYANTSKDDSNDG</sequence>
<keyword evidence="9" id="KW-0812">Transmembrane</keyword>
<dbReference type="GO" id="GO:0006508">
    <property type="term" value="P:proteolysis"/>
    <property type="evidence" value="ECO:0007669"/>
    <property type="project" value="UniProtKB-KW"/>
</dbReference>
<evidence type="ECO:0000256" key="4">
    <source>
        <dbReference type="ARBA" id="ARBA00022723"/>
    </source>
</evidence>
<dbReference type="CDD" id="cd12797">
    <property type="entry name" value="M23_peptidase"/>
    <property type="match status" value="1"/>
</dbReference>
<evidence type="ECO:0000313" key="12">
    <source>
        <dbReference type="EMBL" id="ROR98792.1"/>
    </source>
</evidence>
<evidence type="ECO:0000256" key="2">
    <source>
        <dbReference type="ARBA" id="ARBA00004196"/>
    </source>
</evidence>
<reference evidence="12 13" key="1">
    <citation type="submission" date="2018-11" db="EMBL/GenBank/DDBJ databases">
        <title>Genomic Encyclopedia of Type Strains, Phase IV (KMG-IV): sequencing the most valuable type-strain genomes for metagenomic binning, comparative biology and taxonomic classification.</title>
        <authorList>
            <person name="Goeker M."/>
        </authorList>
    </citation>
    <scope>NUCLEOTIDE SEQUENCE [LARGE SCALE GENOMIC DNA]</scope>
    <source>
        <strain evidence="12 13">DSM 100316</strain>
    </source>
</reference>
<dbReference type="SUPFAM" id="SSF51261">
    <property type="entry name" value="Duplicated hybrid motif"/>
    <property type="match status" value="1"/>
</dbReference>
<dbReference type="InterPro" id="IPR050570">
    <property type="entry name" value="Cell_wall_metabolism_enzyme"/>
</dbReference>
<keyword evidence="6" id="KW-0862">Zinc</keyword>
<evidence type="ECO:0000256" key="5">
    <source>
        <dbReference type="ARBA" id="ARBA00022801"/>
    </source>
</evidence>
<dbReference type="InterPro" id="IPR045834">
    <property type="entry name" value="Csd3_N2"/>
</dbReference>
<dbReference type="Gene3D" id="3.10.450.350">
    <property type="match status" value="2"/>
</dbReference>
<dbReference type="OrthoDB" id="9805070at2"/>
<evidence type="ECO:0000256" key="1">
    <source>
        <dbReference type="ARBA" id="ARBA00001947"/>
    </source>
</evidence>
<dbReference type="GO" id="GO:0030313">
    <property type="term" value="C:cell envelope"/>
    <property type="evidence" value="ECO:0007669"/>
    <property type="project" value="UniProtKB-SubCell"/>
</dbReference>
<evidence type="ECO:0000259" key="10">
    <source>
        <dbReference type="Pfam" id="PF01551"/>
    </source>
</evidence>
<keyword evidence="9" id="KW-1133">Transmembrane helix</keyword>
<keyword evidence="13" id="KW-1185">Reference proteome</keyword>
<keyword evidence="5 12" id="KW-0378">Hydrolase</keyword>
<keyword evidence="9" id="KW-0472">Membrane</keyword>
<dbReference type="PANTHER" id="PTHR21666">
    <property type="entry name" value="PEPTIDASE-RELATED"/>
    <property type="match status" value="1"/>
</dbReference>
<dbReference type="InterPro" id="IPR011055">
    <property type="entry name" value="Dup_hybrid_motif"/>
</dbReference>
<protein>
    <submittedName>
        <fullName evidence="12">Murein DD-endopeptidase MepM/ murein hydrolase activator NlpD</fullName>
    </submittedName>
</protein>
<gene>
    <name evidence="12" type="ORF">EDC56_3027</name>
</gene>
<organism evidence="12 13">
    <name type="scientific">Sinobacterium caligoides</name>
    <dbReference type="NCBI Taxonomy" id="933926"/>
    <lineage>
        <taxon>Bacteria</taxon>
        <taxon>Pseudomonadati</taxon>
        <taxon>Pseudomonadota</taxon>
        <taxon>Gammaproteobacteria</taxon>
        <taxon>Cellvibrionales</taxon>
        <taxon>Spongiibacteraceae</taxon>
        <taxon>Sinobacterium</taxon>
    </lineage>
</organism>
<dbReference type="Pfam" id="PF01551">
    <property type="entry name" value="Peptidase_M23"/>
    <property type="match status" value="1"/>
</dbReference>
<evidence type="ECO:0000256" key="6">
    <source>
        <dbReference type="ARBA" id="ARBA00022833"/>
    </source>
</evidence>
<feature type="region of interest" description="Disordered" evidence="8">
    <location>
        <begin position="74"/>
        <end position="111"/>
    </location>
</feature>
<feature type="domain" description="Csd3-like second N-terminal" evidence="11">
    <location>
        <begin position="213"/>
        <end position="328"/>
    </location>
</feature>
<evidence type="ECO:0000313" key="13">
    <source>
        <dbReference type="Proteomes" id="UP000275394"/>
    </source>
</evidence>
<dbReference type="GO" id="GO:0046872">
    <property type="term" value="F:metal ion binding"/>
    <property type="evidence" value="ECO:0007669"/>
    <property type="project" value="UniProtKB-KW"/>
</dbReference>
<feature type="domain" description="M23ase beta-sheet core" evidence="10">
    <location>
        <begin position="340"/>
        <end position="434"/>
    </location>
</feature>
<evidence type="ECO:0000259" key="11">
    <source>
        <dbReference type="Pfam" id="PF19425"/>
    </source>
</evidence>
<dbReference type="FunFam" id="2.70.70.10:FF:000002">
    <property type="entry name" value="Murein DD-endopeptidase MepM"/>
    <property type="match status" value="1"/>
</dbReference>
<comment type="cofactor">
    <cofactor evidence="1">
        <name>Zn(2+)</name>
        <dbReference type="ChEBI" id="CHEBI:29105"/>
    </cofactor>
</comment>
<evidence type="ECO:0000256" key="3">
    <source>
        <dbReference type="ARBA" id="ARBA00022670"/>
    </source>
</evidence>
<dbReference type="Proteomes" id="UP000275394">
    <property type="component" value="Unassembled WGS sequence"/>
</dbReference>
<dbReference type="PANTHER" id="PTHR21666:SF288">
    <property type="entry name" value="CELL DIVISION PROTEIN YTFB"/>
    <property type="match status" value="1"/>
</dbReference>
<keyword evidence="7" id="KW-0482">Metalloprotease</keyword>
<dbReference type="InterPro" id="IPR016047">
    <property type="entry name" value="M23ase_b-sheet_dom"/>
</dbReference>
<dbReference type="GO" id="GO:0004222">
    <property type="term" value="F:metalloendopeptidase activity"/>
    <property type="evidence" value="ECO:0007669"/>
    <property type="project" value="TreeGrafter"/>
</dbReference>
<name>A0A3N2DG71_9GAMM</name>
<accession>A0A3N2DG71</accession>
<proteinExistence type="predicted"/>